<organism evidence="1 2">
    <name type="scientific">Caproicibacterium argilliputei</name>
    <dbReference type="NCBI Taxonomy" id="3030016"/>
    <lineage>
        <taxon>Bacteria</taxon>
        <taxon>Bacillati</taxon>
        <taxon>Bacillota</taxon>
        <taxon>Clostridia</taxon>
        <taxon>Eubacteriales</taxon>
        <taxon>Oscillospiraceae</taxon>
        <taxon>Caproicibacterium</taxon>
    </lineage>
</organism>
<dbReference type="AlphaFoldDB" id="A0AA97DAH7"/>
<evidence type="ECO:0000313" key="1">
    <source>
        <dbReference type="EMBL" id="WOC33244.1"/>
    </source>
</evidence>
<reference evidence="2" key="1">
    <citation type="submission" date="2024-06" db="EMBL/GenBank/DDBJ databases">
        <title>Caproicibacterium argilliputei sp. nov, a novel caproic acid producing anaerobic bacterium isolated from pit mud.</title>
        <authorList>
            <person name="Zeng C."/>
        </authorList>
    </citation>
    <scope>NUCLEOTIDE SEQUENCE [LARGE SCALE GENOMIC DNA]</scope>
    <source>
        <strain evidence="2">ZCY20-5</strain>
    </source>
</reference>
<dbReference type="Proteomes" id="UP001300604">
    <property type="component" value="Chromosome"/>
</dbReference>
<keyword evidence="2" id="KW-1185">Reference proteome</keyword>
<proteinExistence type="predicted"/>
<sequence length="65" mass="7448">MDFIMKPKSEDEQAFCPIWNKKISAGLCFDISNIGNDSLNLPQKLRPPCGWRTAHEICDTCENYN</sequence>
<gene>
    <name evidence="1" type="ORF">PXC00_05060</name>
</gene>
<reference evidence="2" key="3">
    <citation type="submission" date="2024-06" db="EMBL/GenBank/DDBJ databases">
        <authorList>
            <person name="Zeng C."/>
        </authorList>
    </citation>
    <scope>NUCLEOTIDE SEQUENCE [LARGE SCALE GENOMIC DNA]</scope>
    <source>
        <strain evidence="2">ZCY20-5</strain>
    </source>
</reference>
<dbReference type="EMBL" id="CP135996">
    <property type="protein sequence ID" value="WOC33244.1"/>
    <property type="molecule type" value="Genomic_DNA"/>
</dbReference>
<reference evidence="1 2" key="2">
    <citation type="submission" date="2024-06" db="EMBL/GenBank/DDBJ databases">
        <title>Caproicibacterium argilliputei sp. nov, a novel caproic acid producing anaerobic bacterium isolated from pit mud.</title>
        <authorList>
            <person name="Xia S."/>
        </authorList>
    </citation>
    <scope>NUCLEOTIDE SEQUENCE [LARGE SCALE GENOMIC DNA]</scope>
    <source>
        <strain evidence="1 2">ZCY20-5</strain>
    </source>
</reference>
<name>A0AA97DAH7_9FIRM</name>
<protein>
    <submittedName>
        <fullName evidence="1">Uncharacterized protein</fullName>
    </submittedName>
</protein>
<dbReference type="RefSeq" id="WP_275844462.1">
    <property type="nucleotide sequence ID" value="NZ_CP135996.1"/>
</dbReference>
<dbReference type="KEGG" id="carl:PXC00_05060"/>
<accession>A0AA97DAH7</accession>
<evidence type="ECO:0000313" key="2">
    <source>
        <dbReference type="Proteomes" id="UP001300604"/>
    </source>
</evidence>